<dbReference type="AlphaFoldDB" id="A0A1V8RQF0"/>
<evidence type="ECO:0000313" key="3">
    <source>
        <dbReference type="EMBL" id="OQM75407.1"/>
    </source>
</evidence>
<evidence type="ECO:0000256" key="1">
    <source>
        <dbReference type="ARBA" id="ARBA00006056"/>
    </source>
</evidence>
<dbReference type="RefSeq" id="WP_080919815.1">
    <property type="nucleotide sequence ID" value="NZ_MDET01000016.1"/>
</dbReference>
<evidence type="ECO:0000313" key="4">
    <source>
        <dbReference type="Proteomes" id="UP000191905"/>
    </source>
</evidence>
<dbReference type="InterPro" id="IPR003767">
    <property type="entry name" value="Malate/L-lactate_DH-like"/>
</dbReference>
<organism evidence="3 4">
    <name type="scientific">Manganibacter manganicus</name>
    <dbReference type="NCBI Taxonomy" id="1873176"/>
    <lineage>
        <taxon>Bacteria</taxon>
        <taxon>Pseudomonadati</taxon>
        <taxon>Pseudomonadota</taxon>
        <taxon>Alphaproteobacteria</taxon>
        <taxon>Hyphomicrobiales</taxon>
        <taxon>Phyllobacteriaceae</taxon>
        <taxon>Manganibacter</taxon>
    </lineage>
</organism>
<dbReference type="Gene3D" id="3.30.1370.60">
    <property type="entry name" value="Hypothetical oxidoreductase yiak, domain 2"/>
    <property type="match status" value="1"/>
</dbReference>
<dbReference type="PANTHER" id="PTHR11091:SF0">
    <property type="entry name" value="MALATE DEHYDROGENASE"/>
    <property type="match status" value="1"/>
</dbReference>
<proteinExistence type="inferred from homology"/>
<dbReference type="Pfam" id="PF02615">
    <property type="entry name" value="Ldh_2"/>
    <property type="match status" value="1"/>
</dbReference>
<dbReference type="InterPro" id="IPR036111">
    <property type="entry name" value="Mal/L-sulfo/L-lacto_DH-like_sf"/>
</dbReference>
<comment type="caution">
    <text evidence="3">The sequence shown here is derived from an EMBL/GenBank/DDBJ whole genome shotgun (WGS) entry which is preliminary data.</text>
</comment>
<sequence>MTATVRIKANVLSRALEQRLLAAGASGTAADACVRALMHASRIGVDSHGVRLVSHYDSVLRAGRVKGNPDISVRRTAAATAVVDGDDGLGHLAGYRAMEEAIALAREAGIGAVGVVRSSHFGAAGAYAIAAAQAGMIGFATTNSDSAVTLFGGAKPFHGTNPLAFAAPSGGRRPWLVDMATSSIPLNRVLLFRALGKELPQGVAAGADGTATRDAHAASMLLPLGGEEFGFKGAALAGVATVLSAVLQGMTADHAMIPMVGAGDRTTPRNMGHFCLAIDPARFGGAEVFRAGMAAYLGAVRGAGPDTMAPGDREWTIEAEREREGIPVDLETAAFLGLLAGAEGADTTLQETSRI</sequence>
<gene>
    <name evidence="3" type="ORF">BFN67_18390</name>
</gene>
<dbReference type="GO" id="GO:0016491">
    <property type="term" value="F:oxidoreductase activity"/>
    <property type="evidence" value="ECO:0007669"/>
    <property type="project" value="UniProtKB-KW"/>
</dbReference>
<dbReference type="InterPro" id="IPR043144">
    <property type="entry name" value="Mal/L-sulf/L-lact_DH-like_ah"/>
</dbReference>
<protein>
    <submittedName>
        <fullName evidence="3">Oxidoreductase</fullName>
    </submittedName>
</protein>
<name>A0A1V8RQF0_9HYPH</name>
<comment type="similarity">
    <text evidence="1">Belongs to the LDH2/MDH2 oxidoreductase family.</text>
</comment>
<reference evidence="3 4" key="1">
    <citation type="journal article" date="2016" name="Int. J. Syst. Evol. Microbiol.">
        <title>Pseudaminobacter manganicus sp. nov., isolated from sludge of a manganese mine.</title>
        <authorList>
            <person name="Li J."/>
            <person name="Huang J."/>
            <person name="Liao S."/>
            <person name="Wang G."/>
        </authorList>
    </citation>
    <scope>NUCLEOTIDE SEQUENCE [LARGE SCALE GENOMIC DNA]</scope>
    <source>
        <strain evidence="3 4">JH-7</strain>
    </source>
</reference>
<evidence type="ECO:0000256" key="2">
    <source>
        <dbReference type="ARBA" id="ARBA00023002"/>
    </source>
</evidence>
<dbReference type="OrthoDB" id="9811519at2"/>
<keyword evidence="2" id="KW-0560">Oxidoreductase</keyword>
<keyword evidence="4" id="KW-1185">Reference proteome</keyword>
<dbReference type="STRING" id="1873176.BFN67_18390"/>
<dbReference type="SUPFAM" id="SSF89733">
    <property type="entry name" value="L-sulfolactate dehydrogenase-like"/>
    <property type="match status" value="1"/>
</dbReference>
<dbReference type="Gene3D" id="1.10.1530.10">
    <property type="match status" value="1"/>
</dbReference>
<dbReference type="InterPro" id="IPR043143">
    <property type="entry name" value="Mal/L-sulf/L-lact_DH-like_NADP"/>
</dbReference>
<accession>A0A1V8RQF0</accession>
<dbReference type="Proteomes" id="UP000191905">
    <property type="component" value="Unassembled WGS sequence"/>
</dbReference>
<dbReference type="PANTHER" id="PTHR11091">
    <property type="entry name" value="OXIDOREDUCTASE-RELATED"/>
    <property type="match status" value="1"/>
</dbReference>
<dbReference type="EMBL" id="MDET01000016">
    <property type="protein sequence ID" value="OQM75407.1"/>
    <property type="molecule type" value="Genomic_DNA"/>
</dbReference>